<feature type="compositionally biased region" description="Low complexity" evidence="6">
    <location>
        <begin position="56"/>
        <end position="66"/>
    </location>
</feature>
<dbReference type="VEuPathDB" id="VectorBase:CSON013549"/>
<reference evidence="9" key="2">
    <citation type="submission" date="2018-07" db="EMBL/GenBank/DDBJ databases">
        <authorList>
            <person name="Quirk P.G."/>
            <person name="Krulwich T.A."/>
        </authorList>
    </citation>
    <scope>NUCLEOTIDE SEQUENCE</scope>
</reference>
<evidence type="ECO:0000256" key="6">
    <source>
        <dbReference type="SAM" id="MobiDB-lite"/>
    </source>
</evidence>
<feature type="compositionally biased region" description="Basic and acidic residues" evidence="6">
    <location>
        <begin position="102"/>
        <end position="116"/>
    </location>
</feature>
<name>A0A336MCL8_CULSO</name>
<evidence type="ECO:0000256" key="2">
    <source>
        <dbReference type="ARBA" id="ARBA00022723"/>
    </source>
</evidence>
<dbReference type="EMBL" id="UFQT01000684">
    <property type="protein sequence ID" value="SSX26543.1"/>
    <property type="molecule type" value="Genomic_DNA"/>
</dbReference>
<comment type="similarity">
    <text evidence="1">Belongs to the Elbow/Noc family.</text>
</comment>
<accession>A0A336MCL8</accession>
<dbReference type="EMBL" id="UFQS01000684">
    <property type="protein sequence ID" value="SSX06189.1"/>
    <property type="molecule type" value="Genomic_DNA"/>
</dbReference>
<dbReference type="InterPro" id="IPR013087">
    <property type="entry name" value="Znf_C2H2_type"/>
</dbReference>
<feature type="compositionally biased region" description="Basic and acidic residues" evidence="6">
    <location>
        <begin position="191"/>
        <end position="206"/>
    </location>
</feature>
<dbReference type="GO" id="GO:0045892">
    <property type="term" value="P:negative regulation of DNA-templated transcription"/>
    <property type="evidence" value="ECO:0007669"/>
    <property type="project" value="TreeGrafter"/>
</dbReference>
<dbReference type="Gene3D" id="3.30.160.60">
    <property type="entry name" value="Classic Zinc Finger"/>
    <property type="match status" value="1"/>
</dbReference>
<proteinExistence type="inferred from homology"/>
<feature type="region of interest" description="Disordered" evidence="6">
    <location>
        <begin position="38"/>
        <end position="229"/>
    </location>
</feature>
<evidence type="ECO:0000313" key="9">
    <source>
        <dbReference type="EMBL" id="SSX26543.1"/>
    </source>
</evidence>
<feature type="region of interest" description="Disordered" evidence="6">
    <location>
        <begin position="1"/>
        <end position="25"/>
    </location>
</feature>
<sequence length="475" mass="50096">MLTSSNQYIRPEYLSPLPNTFDSKNSPLALLAQTCSAIGSDQPNPKLLANIEKSQKMSSSGGSKESGNSRDKLSPGSNSTLSNSSSSASDTPKSSFKPYEPNFREKNNSPNDERTKNRTPTNKSSLTVLSLTATQPAGPHILQNGRSESNQSAASLRGDSPANLSRKTPNGDVKSVNEKNNSPNNGMYRASSKESANEPKATDLSKDSNSSKISIPVPTSNATSTPNPYMSSFTTPGFPYSMDLMTASALQHQSMLKAAALSPYLNYARMKMPGGAESMMPVCRDPYCTGCALSPHMLGAGGKTGATGTCPAGCTQCDHPGKSPYPSLPTSAYAHAQLAALAAASQMPYVCNWIAGDSNYCGKRFATSEELFQHLRTTHTNGSMSESLINPAIAAAVASGIPPTHPLFQRAYPSAQLSSLASARYHPYSKPGLLPSSLTSSLAAGLSPGYPPSLAQYFSPYSLYGPRLGSSHPPL</sequence>
<evidence type="ECO:0000256" key="1">
    <source>
        <dbReference type="ARBA" id="ARBA00010144"/>
    </source>
</evidence>
<dbReference type="GO" id="GO:0008270">
    <property type="term" value="F:zinc ion binding"/>
    <property type="evidence" value="ECO:0007669"/>
    <property type="project" value="UniProtKB-KW"/>
</dbReference>
<dbReference type="AlphaFoldDB" id="A0A336MCL8"/>
<feature type="compositionally biased region" description="Polar residues" evidence="6">
    <location>
        <begin position="118"/>
        <end position="135"/>
    </location>
</feature>
<protein>
    <submittedName>
        <fullName evidence="9">CSON013549 protein</fullName>
    </submittedName>
</protein>
<evidence type="ECO:0000256" key="3">
    <source>
        <dbReference type="ARBA" id="ARBA00022771"/>
    </source>
</evidence>
<feature type="compositionally biased region" description="Low complexity" evidence="6">
    <location>
        <begin position="74"/>
        <end position="95"/>
    </location>
</feature>
<keyword evidence="2" id="KW-0479">Metal-binding</keyword>
<gene>
    <name evidence="9" type="primary">CSON013549</name>
</gene>
<keyword evidence="4" id="KW-0862">Zinc</keyword>
<feature type="compositionally biased region" description="Polar residues" evidence="6">
    <location>
        <begin position="144"/>
        <end position="154"/>
    </location>
</feature>
<dbReference type="PANTHER" id="PTHR12522">
    <property type="entry name" value="ZINC-FINGER PROTEIN NOLZ1-RELATED"/>
    <property type="match status" value="1"/>
</dbReference>
<reference evidence="8" key="1">
    <citation type="submission" date="2018-04" db="EMBL/GenBank/DDBJ databases">
        <authorList>
            <person name="Go L.Y."/>
            <person name="Mitchell J.A."/>
        </authorList>
    </citation>
    <scope>NUCLEOTIDE SEQUENCE</scope>
    <source>
        <tissue evidence="8">Whole organism</tissue>
    </source>
</reference>
<keyword evidence="3 5" id="KW-0863">Zinc-finger</keyword>
<dbReference type="PANTHER" id="PTHR12522:SF4">
    <property type="entry name" value="ZINC FINGER PROTEIN ELBOW"/>
    <property type="match status" value="1"/>
</dbReference>
<evidence type="ECO:0000313" key="8">
    <source>
        <dbReference type="EMBL" id="SSX06189.1"/>
    </source>
</evidence>
<dbReference type="InterPro" id="IPR051520">
    <property type="entry name" value="Elbow/Noc_ZnFinger"/>
</dbReference>
<dbReference type="GO" id="GO:0005634">
    <property type="term" value="C:nucleus"/>
    <property type="evidence" value="ECO:0007669"/>
    <property type="project" value="TreeGrafter"/>
</dbReference>
<dbReference type="OMA" id="SQAPHMD"/>
<evidence type="ECO:0000256" key="5">
    <source>
        <dbReference type="PROSITE-ProRule" id="PRU00042"/>
    </source>
</evidence>
<dbReference type="PROSITE" id="PS50157">
    <property type="entry name" value="ZINC_FINGER_C2H2_2"/>
    <property type="match status" value="1"/>
</dbReference>
<evidence type="ECO:0000259" key="7">
    <source>
        <dbReference type="PROSITE" id="PS50157"/>
    </source>
</evidence>
<organism evidence="9">
    <name type="scientific">Culicoides sonorensis</name>
    <name type="common">Biting midge</name>
    <dbReference type="NCBI Taxonomy" id="179676"/>
    <lineage>
        <taxon>Eukaryota</taxon>
        <taxon>Metazoa</taxon>
        <taxon>Ecdysozoa</taxon>
        <taxon>Arthropoda</taxon>
        <taxon>Hexapoda</taxon>
        <taxon>Insecta</taxon>
        <taxon>Pterygota</taxon>
        <taxon>Neoptera</taxon>
        <taxon>Endopterygota</taxon>
        <taxon>Diptera</taxon>
        <taxon>Nematocera</taxon>
        <taxon>Chironomoidea</taxon>
        <taxon>Ceratopogonidae</taxon>
        <taxon>Ceratopogoninae</taxon>
        <taxon>Culicoides</taxon>
        <taxon>Monoculicoides</taxon>
    </lineage>
</organism>
<evidence type="ECO:0000256" key="4">
    <source>
        <dbReference type="ARBA" id="ARBA00022833"/>
    </source>
</evidence>
<feature type="compositionally biased region" description="Polar residues" evidence="6">
    <location>
        <begin position="207"/>
        <end position="229"/>
    </location>
</feature>
<feature type="domain" description="C2H2-type" evidence="7">
    <location>
        <begin position="349"/>
        <end position="384"/>
    </location>
</feature>